<comment type="caution">
    <text evidence="2">The sequence shown here is derived from an EMBL/GenBank/DDBJ whole genome shotgun (WGS) entry which is preliminary data.</text>
</comment>
<dbReference type="EMBL" id="PQCO01000198">
    <property type="protein sequence ID" value="PUE01575.1"/>
    <property type="molecule type" value="Genomic_DNA"/>
</dbReference>
<keyword evidence="1" id="KW-0472">Membrane</keyword>
<proteinExistence type="predicted"/>
<evidence type="ECO:0000313" key="2">
    <source>
        <dbReference type="EMBL" id="PUE01575.1"/>
    </source>
</evidence>
<protein>
    <submittedName>
        <fullName evidence="2">Uncharacterized protein</fullName>
    </submittedName>
</protein>
<dbReference type="AlphaFoldDB" id="A0A6N4DWY4"/>
<dbReference type="Proteomes" id="UP000250928">
    <property type="component" value="Unassembled WGS sequence"/>
</dbReference>
<organism evidence="2 3">
    <name type="scientific">Candidatus Sedimenticola endophacoides</name>
    <dbReference type="NCBI Taxonomy" id="2548426"/>
    <lineage>
        <taxon>Bacteria</taxon>
        <taxon>Pseudomonadati</taxon>
        <taxon>Pseudomonadota</taxon>
        <taxon>Gammaproteobacteria</taxon>
        <taxon>Chromatiales</taxon>
        <taxon>Sedimenticolaceae</taxon>
        <taxon>Sedimenticola</taxon>
    </lineage>
</organism>
<name>A0A6N4DWY4_9GAMM</name>
<keyword evidence="1" id="KW-0812">Transmembrane</keyword>
<reference evidence="2 3" key="1">
    <citation type="submission" date="2018-01" db="EMBL/GenBank/DDBJ databases">
        <title>Novel co-symbiosis in the lucinid bivalve Phacoides pectinatus.</title>
        <authorList>
            <person name="Lim S.J."/>
            <person name="Davis B.G."/>
            <person name="Gill D.E."/>
            <person name="Engel A.S."/>
            <person name="Anderson L.C."/>
            <person name="Campbell B.J."/>
        </authorList>
    </citation>
    <scope>NUCLEOTIDE SEQUENCE [LARGE SCALE GENOMIC DNA]</scope>
    <source>
        <strain evidence="2">N3_P5</strain>
    </source>
</reference>
<sequence length="98" mass="10627">MDKKRMEALAKRQAQAPGAAPQGSLLYRLVAFVSRLQLGYLLKDSRHSRRAVRIFVFIEGLSALAIIATAAFLAKLPLLFPPLGPSAANRHGERSEGG</sequence>
<accession>A0A6N4DWY4</accession>
<keyword evidence="1" id="KW-1133">Transmembrane helix</keyword>
<gene>
    <name evidence="2" type="ORF">C3L24_07670</name>
</gene>
<feature type="transmembrane region" description="Helical" evidence="1">
    <location>
        <begin position="54"/>
        <end position="74"/>
    </location>
</feature>
<evidence type="ECO:0000256" key="1">
    <source>
        <dbReference type="SAM" id="Phobius"/>
    </source>
</evidence>
<evidence type="ECO:0000313" key="3">
    <source>
        <dbReference type="Proteomes" id="UP000250928"/>
    </source>
</evidence>